<dbReference type="AlphaFoldDB" id="A0A6C0DGU3"/>
<organism evidence="1">
    <name type="scientific">viral metagenome</name>
    <dbReference type="NCBI Taxonomy" id="1070528"/>
    <lineage>
        <taxon>unclassified sequences</taxon>
        <taxon>metagenomes</taxon>
        <taxon>organismal metagenomes</taxon>
    </lineage>
</organism>
<evidence type="ECO:0000313" key="1">
    <source>
        <dbReference type="EMBL" id="QHT15611.1"/>
    </source>
</evidence>
<reference evidence="1" key="1">
    <citation type="journal article" date="2020" name="Nature">
        <title>Giant virus diversity and host interactions through global metagenomics.</title>
        <authorList>
            <person name="Schulz F."/>
            <person name="Roux S."/>
            <person name="Paez-Espino D."/>
            <person name="Jungbluth S."/>
            <person name="Walsh D.A."/>
            <person name="Denef V.J."/>
            <person name="McMahon K.D."/>
            <person name="Konstantinidis K.T."/>
            <person name="Eloe-Fadrosh E.A."/>
            <person name="Kyrpides N.C."/>
            <person name="Woyke T."/>
        </authorList>
    </citation>
    <scope>NUCLEOTIDE SEQUENCE</scope>
    <source>
        <strain evidence="1">GVMAG-M-3300023174-176</strain>
    </source>
</reference>
<sequence>MCEKGRTEKVSSSSPDLSYRAVPCTMYVGRQALPAGPDPLDLAKPNLKYGDQRAKLSGPDWCSVIRTPTPGLWPKQATIRQNEIKQEQERSVRIKRILQENKPALK</sequence>
<accession>A0A6C0DGU3</accession>
<protein>
    <submittedName>
        <fullName evidence="1">Uncharacterized protein</fullName>
    </submittedName>
</protein>
<name>A0A6C0DGU3_9ZZZZ</name>
<proteinExistence type="predicted"/>
<dbReference type="EMBL" id="MN739613">
    <property type="protein sequence ID" value="QHT15611.1"/>
    <property type="molecule type" value="Genomic_DNA"/>
</dbReference>